<evidence type="ECO:0000313" key="8">
    <source>
        <dbReference type="EMBL" id="ABZ70300.1"/>
    </source>
</evidence>
<dbReference type="InterPro" id="IPR012556">
    <property type="entry name" value="Entericidin"/>
</dbReference>
<accession>B0SXX7</accession>
<dbReference type="Pfam" id="PF08085">
    <property type="entry name" value="Entericidin"/>
    <property type="match status" value="1"/>
</dbReference>
<dbReference type="KEGG" id="cak:Caul_1170"/>
<dbReference type="OrthoDB" id="7363288at2"/>
<comment type="similarity">
    <text evidence="1">Belongs to the EcnA/EcnB lipoprotein family.</text>
</comment>
<name>B0SXX7_CAUSK</name>
<dbReference type="PROSITE" id="PS51257">
    <property type="entry name" value="PROKAR_LIPOPROTEIN"/>
    <property type="match status" value="1"/>
</dbReference>
<dbReference type="EMBL" id="CP000927">
    <property type="protein sequence ID" value="ABZ70300.1"/>
    <property type="molecule type" value="Genomic_DNA"/>
</dbReference>
<gene>
    <name evidence="8" type="ordered locus">Caul_1170</name>
</gene>
<evidence type="ECO:0000256" key="3">
    <source>
        <dbReference type="ARBA" id="ARBA00022729"/>
    </source>
</evidence>
<evidence type="ECO:0000256" key="7">
    <source>
        <dbReference type="SAM" id="SignalP"/>
    </source>
</evidence>
<keyword evidence="5" id="KW-0564">Palmitate</keyword>
<evidence type="ECO:0000256" key="5">
    <source>
        <dbReference type="ARBA" id="ARBA00023139"/>
    </source>
</evidence>
<dbReference type="AlphaFoldDB" id="B0SXX7"/>
<keyword evidence="3 7" id="KW-0732">Signal</keyword>
<feature type="signal peptide" evidence="7">
    <location>
        <begin position="1"/>
        <end position="23"/>
    </location>
</feature>
<evidence type="ECO:0000256" key="2">
    <source>
        <dbReference type="ARBA" id="ARBA00022475"/>
    </source>
</evidence>
<dbReference type="GO" id="GO:0016020">
    <property type="term" value="C:membrane"/>
    <property type="evidence" value="ECO:0007669"/>
    <property type="project" value="InterPro"/>
</dbReference>
<reference evidence="8" key="1">
    <citation type="submission" date="2008-01" db="EMBL/GenBank/DDBJ databases">
        <title>Complete sequence of chromosome of Caulobacter sp. K31.</title>
        <authorList>
            <consortium name="US DOE Joint Genome Institute"/>
            <person name="Copeland A."/>
            <person name="Lucas S."/>
            <person name="Lapidus A."/>
            <person name="Barry K."/>
            <person name="Glavina del Rio T."/>
            <person name="Dalin E."/>
            <person name="Tice H."/>
            <person name="Pitluck S."/>
            <person name="Bruce D."/>
            <person name="Goodwin L."/>
            <person name="Thompson L.S."/>
            <person name="Brettin T."/>
            <person name="Detter J.C."/>
            <person name="Han C."/>
            <person name="Schmutz J."/>
            <person name="Larimer F."/>
            <person name="Land M."/>
            <person name="Hauser L."/>
            <person name="Kyrpides N."/>
            <person name="Kim E."/>
            <person name="Stephens C."/>
            <person name="Richardson P."/>
        </authorList>
    </citation>
    <scope>NUCLEOTIDE SEQUENCE [LARGE SCALE GENOMIC DNA]</scope>
    <source>
        <strain evidence="8">K31</strain>
    </source>
</reference>
<evidence type="ECO:0000256" key="1">
    <source>
        <dbReference type="ARBA" id="ARBA00010296"/>
    </source>
</evidence>
<dbReference type="HOGENOM" id="CLU_193827_4_0_5"/>
<keyword evidence="2" id="KW-1003">Cell membrane</keyword>
<dbReference type="STRING" id="366602.Caul_1170"/>
<keyword evidence="6" id="KW-0449">Lipoprotein</keyword>
<organism evidence="8">
    <name type="scientific">Caulobacter sp. (strain K31)</name>
    <dbReference type="NCBI Taxonomy" id="366602"/>
    <lineage>
        <taxon>Bacteria</taxon>
        <taxon>Pseudomonadati</taxon>
        <taxon>Pseudomonadota</taxon>
        <taxon>Alphaproteobacteria</taxon>
        <taxon>Caulobacterales</taxon>
        <taxon>Caulobacteraceae</taxon>
        <taxon>Caulobacter</taxon>
    </lineage>
</organism>
<keyword evidence="4" id="KW-0472">Membrane</keyword>
<evidence type="ECO:0000256" key="6">
    <source>
        <dbReference type="ARBA" id="ARBA00023288"/>
    </source>
</evidence>
<sequence precursor="true">MRKILILAVTAAALMVSACNTVAGVGQDVSAAGRAVTNTAKDAK</sequence>
<protein>
    <submittedName>
        <fullName evidence="8">Entericidin EcnAB</fullName>
    </submittedName>
</protein>
<dbReference type="eggNOG" id="COG5510">
    <property type="taxonomic scope" value="Bacteria"/>
</dbReference>
<evidence type="ECO:0000256" key="4">
    <source>
        <dbReference type="ARBA" id="ARBA00023136"/>
    </source>
</evidence>
<proteinExistence type="inferred from homology"/>
<feature type="chain" id="PRO_5002753192" evidence="7">
    <location>
        <begin position="24"/>
        <end position="44"/>
    </location>
</feature>
<dbReference type="GO" id="GO:0009636">
    <property type="term" value="P:response to toxic substance"/>
    <property type="evidence" value="ECO:0007669"/>
    <property type="project" value="InterPro"/>
</dbReference>